<dbReference type="InterPro" id="IPR036187">
    <property type="entry name" value="DNA_mismatch_repair_MutS_sf"/>
</dbReference>
<dbReference type="GO" id="GO:0030983">
    <property type="term" value="F:mismatched DNA binding"/>
    <property type="evidence" value="ECO:0007669"/>
    <property type="project" value="InterPro"/>
</dbReference>
<comment type="caution">
    <text evidence="9">The sequence shown here is derived from an EMBL/GenBank/DDBJ whole genome shotgun (WGS) entry which is preliminary data.</text>
</comment>
<dbReference type="FunFam" id="3.40.50.300:FF:000870">
    <property type="entry name" value="MutS protein homolog 4"/>
    <property type="match status" value="1"/>
</dbReference>
<dbReference type="Proteomes" id="UP000076858">
    <property type="component" value="Unassembled WGS sequence"/>
</dbReference>
<dbReference type="Pfam" id="PF05192">
    <property type="entry name" value="MutS_III"/>
    <property type="match status" value="1"/>
</dbReference>
<dbReference type="InterPro" id="IPR036678">
    <property type="entry name" value="MutS_con_dom_sf"/>
</dbReference>
<dbReference type="PANTHER" id="PTHR11361:SF21">
    <property type="entry name" value="MUTS PROTEIN HOMOLOG 4"/>
    <property type="match status" value="1"/>
</dbReference>
<evidence type="ECO:0000256" key="5">
    <source>
        <dbReference type="ARBA" id="ARBA00023254"/>
    </source>
</evidence>
<dbReference type="Gene3D" id="3.40.50.300">
    <property type="entry name" value="P-loop containing nucleotide triphosphate hydrolases"/>
    <property type="match status" value="1"/>
</dbReference>
<dbReference type="GO" id="GO:0005634">
    <property type="term" value="C:nucleus"/>
    <property type="evidence" value="ECO:0007669"/>
    <property type="project" value="TreeGrafter"/>
</dbReference>
<keyword evidence="2" id="KW-0547">Nucleotide-binding</keyword>
<dbReference type="InterPro" id="IPR045076">
    <property type="entry name" value="MutS"/>
</dbReference>
<evidence type="ECO:0000256" key="2">
    <source>
        <dbReference type="ARBA" id="ARBA00022741"/>
    </source>
</evidence>
<feature type="domain" description="DNA mismatch repair proteins mutS family" evidence="8">
    <location>
        <begin position="755"/>
        <end position="995"/>
    </location>
</feature>
<dbReference type="SUPFAM" id="SSF48334">
    <property type="entry name" value="DNA repair protein MutS, domain III"/>
    <property type="match status" value="1"/>
</dbReference>
<dbReference type="InterPro" id="IPR007696">
    <property type="entry name" value="DNA_mismatch_repair_MutS_core"/>
</dbReference>
<name>A0A162PZL9_9CRUS</name>
<dbReference type="AlphaFoldDB" id="A0A162PZL9"/>
<keyword evidence="5" id="KW-0469">Meiosis</keyword>
<feature type="region of interest" description="Disordered" evidence="6">
    <location>
        <begin position="114"/>
        <end position="176"/>
    </location>
</feature>
<dbReference type="SMART" id="SM00533">
    <property type="entry name" value="MUTSd"/>
    <property type="match status" value="1"/>
</dbReference>
<accession>A0A162PZL9</accession>
<evidence type="ECO:0000256" key="1">
    <source>
        <dbReference type="ARBA" id="ARBA00006271"/>
    </source>
</evidence>
<feature type="domain" description="DNA mismatch repair protein MutS core" evidence="7">
    <location>
        <begin position="383"/>
        <end position="739"/>
    </location>
</feature>
<evidence type="ECO:0000259" key="7">
    <source>
        <dbReference type="SMART" id="SM00533"/>
    </source>
</evidence>
<dbReference type="Gene3D" id="1.10.1420.10">
    <property type="match status" value="2"/>
</dbReference>
<dbReference type="OrthoDB" id="10252754at2759"/>
<dbReference type="Gene3D" id="3.30.420.110">
    <property type="entry name" value="MutS, connector domain"/>
    <property type="match status" value="1"/>
</dbReference>
<evidence type="ECO:0000256" key="6">
    <source>
        <dbReference type="SAM" id="MobiDB-lite"/>
    </source>
</evidence>
<evidence type="ECO:0000313" key="10">
    <source>
        <dbReference type="Proteomes" id="UP000076858"/>
    </source>
</evidence>
<dbReference type="GO" id="GO:0005524">
    <property type="term" value="F:ATP binding"/>
    <property type="evidence" value="ECO:0007669"/>
    <property type="project" value="UniProtKB-KW"/>
</dbReference>
<evidence type="ECO:0000256" key="3">
    <source>
        <dbReference type="ARBA" id="ARBA00022840"/>
    </source>
</evidence>
<organism evidence="9 10">
    <name type="scientific">Daphnia magna</name>
    <dbReference type="NCBI Taxonomy" id="35525"/>
    <lineage>
        <taxon>Eukaryota</taxon>
        <taxon>Metazoa</taxon>
        <taxon>Ecdysozoa</taxon>
        <taxon>Arthropoda</taxon>
        <taxon>Crustacea</taxon>
        <taxon>Branchiopoda</taxon>
        <taxon>Diplostraca</taxon>
        <taxon>Cladocera</taxon>
        <taxon>Anomopoda</taxon>
        <taxon>Daphniidae</taxon>
        <taxon>Daphnia</taxon>
    </lineage>
</organism>
<dbReference type="InterPro" id="IPR007860">
    <property type="entry name" value="DNA_mmatch_repair_MutS_con_dom"/>
</dbReference>
<protein>
    <submittedName>
        <fullName evidence="9">Putative Mismatch repair ATPase Msh4</fullName>
    </submittedName>
</protein>
<feature type="region of interest" description="Disordered" evidence="6">
    <location>
        <begin position="1"/>
        <end position="92"/>
    </location>
</feature>
<keyword evidence="10" id="KW-1185">Reference proteome</keyword>
<dbReference type="InterPro" id="IPR027417">
    <property type="entry name" value="P-loop_NTPase"/>
</dbReference>
<reference evidence="9 10" key="1">
    <citation type="submission" date="2016-03" db="EMBL/GenBank/DDBJ databases">
        <title>EvidentialGene: Evidence-directed Construction of Genes on Genomes.</title>
        <authorList>
            <person name="Gilbert D.G."/>
            <person name="Choi J.-H."/>
            <person name="Mockaitis K."/>
            <person name="Colbourne J."/>
            <person name="Pfrender M."/>
        </authorList>
    </citation>
    <scope>NUCLEOTIDE SEQUENCE [LARGE SCALE GENOMIC DNA]</scope>
    <source>
        <strain evidence="9 10">Xinb3</strain>
        <tissue evidence="9">Complete organism</tissue>
    </source>
</reference>
<dbReference type="STRING" id="35525.A0A162PZL9"/>
<dbReference type="SMART" id="SM00534">
    <property type="entry name" value="MUTSac"/>
    <property type="match status" value="1"/>
</dbReference>
<dbReference type="Pfam" id="PF00488">
    <property type="entry name" value="MutS_V"/>
    <property type="match status" value="1"/>
</dbReference>
<dbReference type="GO" id="GO:0006298">
    <property type="term" value="P:mismatch repair"/>
    <property type="evidence" value="ECO:0007669"/>
    <property type="project" value="InterPro"/>
</dbReference>
<evidence type="ECO:0000259" key="8">
    <source>
        <dbReference type="SMART" id="SM00534"/>
    </source>
</evidence>
<evidence type="ECO:0000313" key="9">
    <source>
        <dbReference type="EMBL" id="KZS19273.1"/>
    </source>
</evidence>
<keyword evidence="4" id="KW-0238">DNA-binding</keyword>
<sequence>MSSQRTVRHQPSGADGESELSASSLTGAANFPVSATPFSLAGTRRTNNESSFSDNIRRPSSSIHHEGPSAASQWTENDMGSGPTSGKTTNSVFNLRFTSGSTMTSDGHYHQVFAQPSGRAPRSSATPSLFAALTTPGPSRAAAPLRSPLPDVQPQLFGNAGSQPSAHSLPPPSTPLTPGIRGGPPAITPRLTAGRTTVATPSVATPRTGRPRRLVHGRGFARNEVGMAAINLTACELHLCQMTDSHGFVKTLTKMNLFRPTEVLMPDTALVPGSPSPLAQAISRFDSDIVMTAVNRGAFNDTEGIHCVQKLAVVDHLNILVLIEQKYYALASASALMAHLENNLNITFAPGTLRVYYSGTDKTAIIDSETANRLEVVSSLNPTGGPSLLSALNSCQTAAGKRLLRSNLLEPMTDREAIRQRLDAVEELASRPTDLHQPIKEILSRFVDVERAVNQCVVVPKNPSPSFVEQRINAVVALRHILSLVAPLQAALAKANSPLIVSLAKELATVNDETLLSRIQDVLDERVKPVKGKIGMQRQRFRAVKMGVDLMLDVCRRTHNDLETEMEGKSKYKFLFCFLNCEKPSEYVEDLSQKYQMPLTLANTAVRGYHLQQTLGQARKKGDTNYQPPPPPPELPPVFVCVKKQGNCMAFTTQHLLVSNERIKSVEKDIEKITNVVIEDLLAKTRSDIGSLYKLREIICQLDVIVSFAQVSSAGGFCRPAFANELVIRSGRHPILDQFSPSALVSNDTEMTVESNFHVITGANMSGKSTYIRQVMLLQIMAQIGCFVPASSASFRIVDQMFSRLGTHDRLENNASSFSLEMTEMNYIVRNAGPKSLVIIDELCNETAADQGSAICWSICEALIMTQAWIMIATHTPLVTKLQDLYFNVSKSDTNLFFFFLNLNLNLKKKKYLLDPLVIFYSIFMSVIHCWINRVFECSYHMEVLEEEREDGRSKLDYTHAIRPGVTQLENYGMKLACMLAFPPEILSRAKELIPILTTNLKPLPKTTFDFKMNRLNYALHGKLLDIGRRMDALPDQTFLMEMQRVRDAYKEELNRIMAEHEAE</sequence>
<dbReference type="InterPro" id="IPR000432">
    <property type="entry name" value="DNA_mismatch_repair_MutS_C"/>
</dbReference>
<feature type="compositionally biased region" description="Polar residues" evidence="6">
    <location>
        <begin position="44"/>
        <end position="62"/>
    </location>
</feature>
<keyword evidence="3" id="KW-0067">ATP-binding</keyword>
<gene>
    <name evidence="9" type="ORF">APZ42_014126</name>
</gene>
<feature type="compositionally biased region" description="Polar residues" evidence="6">
    <location>
        <begin position="70"/>
        <end position="92"/>
    </location>
</feature>
<comment type="similarity">
    <text evidence="1">Belongs to the DNA mismatch repair MutS family.</text>
</comment>
<dbReference type="GO" id="GO:0007131">
    <property type="term" value="P:reciprocal meiotic recombination"/>
    <property type="evidence" value="ECO:0007669"/>
    <property type="project" value="TreeGrafter"/>
</dbReference>
<evidence type="ECO:0000256" key="4">
    <source>
        <dbReference type="ARBA" id="ARBA00023125"/>
    </source>
</evidence>
<dbReference type="Pfam" id="PF05188">
    <property type="entry name" value="MutS_II"/>
    <property type="match status" value="1"/>
</dbReference>
<dbReference type="GO" id="GO:0140664">
    <property type="term" value="F:ATP-dependent DNA damage sensor activity"/>
    <property type="evidence" value="ECO:0007669"/>
    <property type="project" value="InterPro"/>
</dbReference>
<dbReference type="SUPFAM" id="SSF52540">
    <property type="entry name" value="P-loop containing nucleoside triphosphate hydrolases"/>
    <property type="match status" value="1"/>
</dbReference>
<dbReference type="EMBL" id="LRGB01000389">
    <property type="protein sequence ID" value="KZS19273.1"/>
    <property type="molecule type" value="Genomic_DNA"/>
</dbReference>
<dbReference type="PANTHER" id="PTHR11361">
    <property type="entry name" value="DNA MISMATCH REPAIR PROTEIN MUTS FAMILY MEMBER"/>
    <property type="match status" value="1"/>
</dbReference>
<proteinExistence type="inferred from homology"/>